<sequence>MEVKNIPFGNRAKYVALPRFKPGHQHAGNDGNTTELSPHDKLADLIFNDGININHNTNDLISGHVSLKSPPAKRAKSLVSFLDVNYEDEACATCFKLLQKISEIEKDMQGLKMEIEKLKKLPHNLPEKKQSLTMEHEGDKCTYAGTASAAITSNKEDDASSTELNEAVKQYPVRKEDNRQGSQKIKKPVLEDKGNISSKNLSPIIPASDKNHSHVEVPASASNATSVNSHPSEGGQIKTSP</sequence>
<feature type="compositionally biased region" description="Polar residues" evidence="1">
    <location>
        <begin position="220"/>
        <end position="241"/>
    </location>
</feature>
<gene>
    <name evidence="2" type="ORF">SSLN_LOCUS19504</name>
</gene>
<dbReference type="AlphaFoldDB" id="A0A183TSQ6"/>
<protein>
    <submittedName>
        <fullName evidence="4">BEN domain-containing protein</fullName>
    </submittedName>
</protein>
<evidence type="ECO:0000313" key="2">
    <source>
        <dbReference type="EMBL" id="VDM05890.1"/>
    </source>
</evidence>
<keyword evidence="3" id="KW-1185">Reference proteome</keyword>
<evidence type="ECO:0000313" key="3">
    <source>
        <dbReference type="Proteomes" id="UP000275846"/>
    </source>
</evidence>
<name>A0A183TSQ6_SCHSO</name>
<accession>A0A183TSQ6</accession>
<evidence type="ECO:0000313" key="4">
    <source>
        <dbReference type="WBParaSite" id="SSLN_0002023401-mRNA-1"/>
    </source>
</evidence>
<evidence type="ECO:0000256" key="1">
    <source>
        <dbReference type="SAM" id="MobiDB-lite"/>
    </source>
</evidence>
<reference evidence="4" key="1">
    <citation type="submission" date="2016-06" db="UniProtKB">
        <authorList>
            <consortium name="WormBaseParasite"/>
        </authorList>
    </citation>
    <scope>IDENTIFICATION</scope>
</reference>
<dbReference type="Proteomes" id="UP000275846">
    <property type="component" value="Unassembled WGS sequence"/>
</dbReference>
<dbReference type="EMBL" id="UYSU01047792">
    <property type="protein sequence ID" value="VDM05890.1"/>
    <property type="molecule type" value="Genomic_DNA"/>
</dbReference>
<reference evidence="2 3" key="2">
    <citation type="submission" date="2018-11" db="EMBL/GenBank/DDBJ databases">
        <authorList>
            <consortium name="Pathogen Informatics"/>
        </authorList>
    </citation>
    <scope>NUCLEOTIDE SEQUENCE [LARGE SCALE GENOMIC DNA]</scope>
    <source>
        <strain evidence="2 3">NST_G2</strain>
    </source>
</reference>
<dbReference type="WBParaSite" id="SSLN_0002023401-mRNA-1">
    <property type="protein sequence ID" value="SSLN_0002023401-mRNA-1"/>
    <property type="gene ID" value="SSLN_0002023401"/>
</dbReference>
<feature type="region of interest" description="Disordered" evidence="1">
    <location>
        <begin position="153"/>
        <end position="241"/>
    </location>
</feature>
<proteinExistence type="predicted"/>
<organism evidence="4">
    <name type="scientific">Schistocephalus solidus</name>
    <name type="common">Tapeworm</name>
    <dbReference type="NCBI Taxonomy" id="70667"/>
    <lineage>
        <taxon>Eukaryota</taxon>
        <taxon>Metazoa</taxon>
        <taxon>Spiralia</taxon>
        <taxon>Lophotrochozoa</taxon>
        <taxon>Platyhelminthes</taxon>
        <taxon>Cestoda</taxon>
        <taxon>Eucestoda</taxon>
        <taxon>Diphyllobothriidea</taxon>
        <taxon>Diphyllobothriidae</taxon>
        <taxon>Schistocephalus</taxon>
    </lineage>
</organism>